<keyword evidence="3" id="KW-0597">Phosphoprotein</keyword>
<feature type="transmembrane region" description="Helical" evidence="5">
    <location>
        <begin position="971"/>
        <end position="992"/>
    </location>
</feature>
<evidence type="ECO:0000259" key="7">
    <source>
        <dbReference type="PROSITE" id="PS50109"/>
    </source>
</evidence>
<evidence type="ECO:0000256" key="6">
    <source>
        <dbReference type="SAM" id="SignalP"/>
    </source>
</evidence>
<dbReference type="Pfam" id="PF07495">
    <property type="entry name" value="Y_Y_Y"/>
    <property type="match status" value="1"/>
</dbReference>
<keyword evidence="5" id="KW-0812">Transmembrane</keyword>
<dbReference type="InterPro" id="IPR004358">
    <property type="entry name" value="Sig_transdc_His_kin-like_C"/>
</dbReference>
<dbReference type="PANTHER" id="PTHR43547">
    <property type="entry name" value="TWO-COMPONENT HISTIDINE KINASE"/>
    <property type="match status" value="1"/>
</dbReference>
<keyword evidence="5" id="KW-0472">Membrane</keyword>
<gene>
    <name evidence="8" type="ORF">FHS68_003395</name>
</gene>
<keyword evidence="6" id="KW-0732">Signal</keyword>
<dbReference type="Pfam" id="PF02518">
    <property type="entry name" value="HATPase_c"/>
    <property type="match status" value="1"/>
</dbReference>
<comment type="caution">
    <text evidence="8">The sequence shown here is derived from an EMBL/GenBank/DDBJ whole genome shotgun (WGS) entry which is preliminary data.</text>
</comment>
<dbReference type="PANTHER" id="PTHR43547:SF2">
    <property type="entry name" value="HYBRID SIGNAL TRANSDUCTION HISTIDINE KINASE C"/>
    <property type="match status" value="1"/>
</dbReference>
<evidence type="ECO:0000256" key="3">
    <source>
        <dbReference type="ARBA" id="ARBA00022553"/>
    </source>
</evidence>
<protein>
    <recommendedName>
        <fullName evidence="2">histidine kinase</fullName>
        <ecNumber evidence="2">2.7.13.3</ecNumber>
    </recommendedName>
</protein>
<dbReference type="SMART" id="SM00387">
    <property type="entry name" value="HATPase_c"/>
    <property type="match status" value="1"/>
</dbReference>
<comment type="catalytic activity">
    <reaction evidence="1">
        <text>ATP + protein L-histidine = ADP + protein N-phospho-L-histidine.</text>
        <dbReference type="EC" id="2.7.13.3"/>
    </reaction>
</comment>
<dbReference type="InterPro" id="IPR005467">
    <property type="entry name" value="His_kinase_dom"/>
</dbReference>
<keyword evidence="8" id="KW-0418">Kinase</keyword>
<evidence type="ECO:0000256" key="4">
    <source>
        <dbReference type="SAM" id="Coils"/>
    </source>
</evidence>
<keyword evidence="9" id="KW-1185">Reference proteome</keyword>
<dbReference type="InterPro" id="IPR011123">
    <property type="entry name" value="Y_Y_Y"/>
</dbReference>
<dbReference type="GO" id="GO:0016301">
    <property type="term" value="F:kinase activity"/>
    <property type="evidence" value="ECO:0007669"/>
    <property type="project" value="UniProtKB-KW"/>
</dbReference>
<dbReference type="SMART" id="SM00388">
    <property type="entry name" value="HisKA"/>
    <property type="match status" value="1"/>
</dbReference>
<sequence length="1282" mass="143008">MKKVKKVTLKHLLPCLLLLVASGMNVSAQITIDPEYLSVANGIASPTVNDILQDHYGLLWLATGNGLQKYDGYRFETFKNVRGKSNSLQNNNCWDLMEDPDHNIWVSNEQGVSYYDRKKKEFVNYNIGTIFRNITGSGAGRSFRMITDKKGQVWVTTGLLELLKLDRASQKWEYAKYEGDSINQQSHQGILLAITQDAKGGIWIGSAVYGLMHLAPGDDTFRFVQPHLFGHLKTDFNQISALYFDVNNILWITASDGVYKYDPALGTLKTIKIYTEGIQGGWASWNRIGADPSGNIWVANNFHGILKFKGTSDQFEEVTLAGKVKVPKHGWNITLTNFMVDRGGVFWFGSLEFGLLKYNPVSKPFSVIARKDGDPTGISGIPYSLLASKAKPGTLYVGTKGYGLSVFDTKTQKAQKVTFDVVNDMYGGSVRSIAENDDGTLWVGTWGDGLLRLDKNYKEVERYSYQYKSREGIASGKVRVIKPDQNGRLWLGTADGLDIFDPKTEQFQNVVSTDHLSYPQELVDEMEKLSETGQKVAGIEGVTEMQNKSRKVEIKSAGKYAVMAVGEGDPAGPADYGWIEGAPKDTIWKMASFAQSMHAGGAAKNRIDIKILDLRPGSYTLRYTTDDSHSYGNYNEPGPDVSSVYGMRLVKLTDTDEAFLEKRLHPEQLREKSITGSDIIDIEIGKKYVWVGALEKGFNRIDPISGEVKHFMHDLKNENSLADNAIADIFEDEEGIVWITNRAGLNKFDPRTEKFTLYSEADGLPTDNTVSLLPGQKGEIWISTQNGLSQMITNKALGKVMFINYNSADGLGSDGFGTYLVAAKTADGQFYFGADHGLTSFKSFKGNDTPPPIIISNLLISNKSVLDMKEDSPVKGDLLNTESVIFAHDQNNIGFEFAALHYANPLKNQYAHMLKGYDKDWIYDNRNFASYTNLEPGDYEFMVRASNAYGVWNEKGKILKVTILPPWWRTWWAYAAYVIVLALLIFSVNRYMRERIKTKEREKSRERELQQAREIEKAYTELKATQNQLIQSEKMASLGELAAGIAHEIQNPLNFINNFSELNQELLDEMKTELASGNVKEATGLANDVIQNLEKINNHGKRADSIVKGMLQHSRSSSGIKEPTDINALTDEYIRLGYHGLRAKDQTFNAAIKTDFDPSLEKVGMIPQDIGRVVLNLLNNAFYAVQQKQKELPESDYEPTVTVSTKKTANNVLLHVRDNGNGIPQRVVDKIFQPFFTTKPTGQGTGLGLSLSYDIVTKGHGGELKVETSEGKGSVFMIILPI</sequence>
<dbReference type="Gene3D" id="2.60.40.10">
    <property type="entry name" value="Immunoglobulins"/>
    <property type="match status" value="1"/>
</dbReference>
<dbReference type="InterPro" id="IPR013783">
    <property type="entry name" value="Ig-like_fold"/>
</dbReference>
<name>A0ABX0UMH5_9BACT</name>
<dbReference type="PRINTS" id="PR00344">
    <property type="entry name" value="BCTRLSENSOR"/>
</dbReference>
<evidence type="ECO:0000256" key="1">
    <source>
        <dbReference type="ARBA" id="ARBA00000085"/>
    </source>
</evidence>
<dbReference type="Gene3D" id="2.130.10.10">
    <property type="entry name" value="YVTN repeat-like/Quinoprotein amine dehydrogenase"/>
    <property type="match status" value="3"/>
</dbReference>
<proteinExistence type="predicted"/>
<dbReference type="InterPro" id="IPR036890">
    <property type="entry name" value="HATPase_C_sf"/>
</dbReference>
<dbReference type="EMBL" id="JAASQJ010000003">
    <property type="protein sequence ID" value="NIJ54213.1"/>
    <property type="molecule type" value="Genomic_DNA"/>
</dbReference>
<dbReference type="Pfam" id="PF07494">
    <property type="entry name" value="Reg_prop"/>
    <property type="match status" value="1"/>
</dbReference>
<feature type="coiled-coil region" evidence="4">
    <location>
        <begin position="1005"/>
        <end position="1035"/>
    </location>
</feature>
<dbReference type="InterPro" id="IPR015943">
    <property type="entry name" value="WD40/YVTN_repeat-like_dom_sf"/>
</dbReference>
<keyword evidence="4" id="KW-0175">Coiled coil</keyword>
<dbReference type="PROSITE" id="PS50109">
    <property type="entry name" value="HIS_KIN"/>
    <property type="match status" value="1"/>
</dbReference>
<evidence type="ECO:0000313" key="9">
    <source>
        <dbReference type="Proteomes" id="UP001179181"/>
    </source>
</evidence>
<dbReference type="Proteomes" id="UP001179181">
    <property type="component" value="Unassembled WGS sequence"/>
</dbReference>
<dbReference type="RefSeq" id="WP_310588589.1">
    <property type="nucleotide sequence ID" value="NZ_JAASQJ010000003.1"/>
</dbReference>
<reference evidence="8 9" key="1">
    <citation type="submission" date="2020-03" db="EMBL/GenBank/DDBJ databases">
        <title>Genomic Encyclopedia of Type Strains, Phase IV (KMG-IV): sequencing the most valuable type-strain genomes for metagenomic binning, comparative biology and taxonomic classification.</title>
        <authorList>
            <person name="Goeker M."/>
        </authorList>
    </citation>
    <scope>NUCLEOTIDE SEQUENCE [LARGE SCALE GENOMIC DNA]</scope>
    <source>
        <strain evidence="8 9">DSM 102865</strain>
    </source>
</reference>
<keyword evidence="5" id="KW-1133">Transmembrane helix</keyword>
<evidence type="ECO:0000256" key="5">
    <source>
        <dbReference type="SAM" id="Phobius"/>
    </source>
</evidence>
<feature type="domain" description="Histidine kinase" evidence="7">
    <location>
        <begin position="1044"/>
        <end position="1282"/>
    </location>
</feature>
<dbReference type="InterPro" id="IPR011110">
    <property type="entry name" value="Reg_prop"/>
</dbReference>
<dbReference type="EC" id="2.7.13.3" evidence="2"/>
<feature type="chain" id="PRO_5045460816" description="histidine kinase" evidence="6">
    <location>
        <begin position="29"/>
        <end position="1282"/>
    </location>
</feature>
<dbReference type="SUPFAM" id="SSF55874">
    <property type="entry name" value="ATPase domain of HSP90 chaperone/DNA topoisomerase II/histidine kinase"/>
    <property type="match status" value="1"/>
</dbReference>
<dbReference type="Gene3D" id="3.30.565.10">
    <property type="entry name" value="Histidine kinase-like ATPase, C-terminal domain"/>
    <property type="match status" value="1"/>
</dbReference>
<dbReference type="InterPro" id="IPR036097">
    <property type="entry name" value="HisK_dim/P_sf"/>
</dbReference>
<keyword evidence="8" id="KW-0808">Transferase</keyword>
<accession>A0ABX0UMH5</accession>
<dbReference type="Gene3D" id="1.10.287.130">
    <property type="match status" value="1"/>
</dbReference>
<evidence type="ECO:0000313" key="8">
    <source>
        <dbReference type="EMBL" id="NIJ54213.1"/>
    </source>
</evidence>
<dbReference type="Pfam" id="PF00512">
    <property type="entry name" value="HisKA"/>
    <property type="match status" value="1"/>
</dbReference>
<dbReference type="SUPFAM" id="SSF63829">
    <property type="entry name" value="Calcium-dependent phosphotriesterase"/>
    <property type="match status" value="3"/>
</dbReference>
<evidence type="ECO:0000256" key="2">
    <source>
        <dbReference type="ARBA" id="ARBA00012438"/>
    </source>
</evidence>
<dbReference type="InterPro" id="IPR003661">
    <property type="entry name" value="HisK_dim/P_dom"/>
</dbReference>
<dbReference type="SUPFAM" id="SSF47384">
    <property type="entry name" value="Homodimeric domain of signal transducing histidine kinase"/>
    <property type="match status" value="1"/>
</dbReference>
<dbReference type="CDD" id="cd00082">
    <property type="entry name" value="HisKA"/>
    <property type="match status" value="1"/>
</dbReference>
<feature type="signal peptide" evidence="6">
    <location>
        <begin position="1"/>
        <end position="28"/>
    </location>
</feature>
<dbReference type="InterPro" id="IPR003594">
    <property type="entry name" value="HATPase_dom"/>
</dbReference>
<organism evidence="8 9">
    <name type="scientific">Dyadobacter arcticus</name>
    <dbReference type="NCBI Taxonomy" id="1078754"/>
    <lineage>
        <taxon>Bacteria</taxon>
        <taxon>Pseudomonadati</taxon>
        <taxon>Bacteroidota</taxon>
        <taxon>Cytophagia</taxon>
        <taxon>Cytophagales</taxon>
        <taxon>Spirosomataceae</taxon>
        <taxon>Dyadobacter</taxon>
    </lineage>
</organism>